<dbReference type="InterPro" id="IPR006143">
    <property type="entry name" value="RND_pump_MFP"/>
</dbReference>
<dbReference type="Gene3D" id="2.40.30.170">
    <property type="match status" value="1"/>
</dbReference>
<dbReference type="NCBIfam" id="TIGR01730">
    <property type="entry name" value="RND_mfp"/>
    <property type="match status" value="1"/>
</dbReference>
<evidence type="ECO:0000313" key="11">
    <source>
        <dbReference type="Proteomes" id="UP001620408"/>
    </source>
</evidence>
<evidence type="ECO:0000259" key="9">
    <source>
        <dbReference type="Pfam" id="PF25967"/>
    </source>
</evidence>
<evidence type="ECO:0000259" key="8">
    <source>
        <dbReference type="Pfam" id="PF25954"/>
    </source>
</evidence>
<sequence length="400" mass="42104">MSPDTHKPTPISPRRLKRAGWVAVIVIVVVVVSGVATRANDARKLKSWTEAQAVPTVSVVAAERSDKGSSLDLPGRLEAYSRAPIYARVSGYLKSWKVDIGAPVKAGQLLAEIETPDLDQQLLQAKADLASAEANSALAATTAKRWQAMLGSDSVSRQEVDEKSGDYTAKQALAKAAKANLDRIEAMKGFARIVAPFDGVVTARETDVGALINAGSGSGPELFVVSDMRKLRVYVRVPQNYAPSIKPGAIAQLTVPEYPGRTFQARVEASAGAVNAESGTTLIQLAVDNADGKLMPGGFAGVKLDRPADVAALRVPASALIFDDQGLRVATLGADGKVAFKKVTILRDYGKSLEIGSGLAEGDRVIESPPDGLAEGDHVQTATNNAELAKSQGRTNEKKA</sequence>
<dbReference type="Gene3D" id="2.40.50.100">
    <property type="match status" value="1"/>
</dbReference>
<dbReference type="RefSeq" id="WP_379987545.1">
    <property type="nucleotide sequence ID" value="NZ_JADIKD010000005.1"/>
</dbReference>
<dbReference type="Pfam" id="PF25876">
    <property type="entry name" value="HH_MFP_RND"/>
    <property type="match status" value="1"/>
</dbReference>
<dbReference type="Gene3D" id="2.40.420.20">
    <property type="match status" value="1"/>
</dbReference>
<dbReference type="PANTHER" id="PTHR30469:SF37">
    <property type="entry name" value="RAGD PROTEIN"/>
    <property type="match status" value="1"/>
</dbReference>
<evidence type="ECO:0000256" key="3">
    <source>
        <dbReference type="ARBA" id="ARBA00022448"/>
    </source>
</evidence>
<dbReference type="Pfam" id="PF25967">
    <property type="entry name" value="RND-MFP_C"/>
    <property type="match status" value="1"/>
</dbReference>
<dbReference type="Gene3D" id="1.10.287.470">
    <property type="entry name" value="Helix hairpin bin"/>
    <property type="match status" value="1"/>
</dbReference>
<comment type="caution">
    <text evidence="10">The sequence shown here is derived from an EMBL/GenBank/DDBJ whole genome shotgun (WGS) entry which is preliminary data.</text>
</comment>
<proteinExistence type="inferred from homology"/>
<dbReference type="Pfam" id="PF25917">
    <property type="entry name" value="BSH_RND"/>
    <property type="match status" value="1"/>
</dbReference>
<dbReference type="SUPFAM" id="SSF111369">
    <property type="entry name" value="HlyD-like secretion proteins"/>
    <property type="match status" value="1"/>
</dbReference>
<evidence type="ECO:0000259" key="7">
    <source>
        <dbReference type="Pfam" id="PF25917"/>
    </source>
</evidence>
<evidence type="ECO:0000256" key="1">
    <source>
        <dbReference type="ARBA" id="ARBA00004196"/>
    </source>
</evidence>
<organism evidence="10 11">
    <name type="scientific">Dyella koreensis</name>
    <dbReference type="NCBI Taxonomy" id="311235"/>
    <lineage>
        <taxon>Bacteria</taxon>
        <taxon>Pseudomonadati</taxon>
        <taxon>Pseudomonadota</taxon>
        <taxon>Gammaproteobacteria</taxon>
        <taxon>Lysobacterales</taxon>
        <taxon>Rhodanobacteraceae</taxon>
        <taxon>Dyella</taxon>
    </lineage>
</organism>
<evidence type="ECO:0000259" key="6">
    <source>
        <dbReference type="Pfam" id="PF25876"/>
    </source>
</evidence>
<dbReference type="Pfam" id="PF25954">
    <property type="entry name" value="Beta-barrel_RND_2"/>
    <property type="match status" value="1"/>
</dbReference>
<dbReference type="InterPro" id="IPR058627">
    <property type="entry name" value="MdtA-like_C"/>
</dbReference>
<comment type="similarity">
    <text evidence="2">Belongs to the membrane fusion protein (MFP) (TC 8.A.1) family.</text>
</comment>
<feature type="domain" description="Multidrug resistance protein MdtA-like C-terminal permuted SH3" evidence="9">
    <location>
        <begin position="312"/>
        <end position="366"/>
    </location>
</feature>
<keyword evidence="5" id="KW-0812">Transmembrane</keyword>
<feature type="domain" description="Multidrug resistance protein MdtA-like alpha-helical hairpin" evidence="6">
    <location>
        <begin position="121"/>
        <end position="182"/>
    </location>
</feature>
<name>A0ABW8JZG4_9GAMM</name>
<protein>
    <submittedName>
        <fullName evidence="10">Efflux RND transporter periplasmic adaptor subunit</fullName>
    </submittedName>
</protein>
<comment type="subcellular location">
    <subcellularLocation>
        <location evidence="1">Cell envelope</location>
    </subcellularLocation>
</comment>
<reference evidence="10 11" key="1">
    <citation type="submission" date="2020-10" db="EMBL/GenBank/DDBJ databases">
        <title>Phylogeny of dyella-like bacteria.</title>
        <authorList>
            <person name="Fu J."/>
        </authorList>
    </citation>
    <scope>NUCLEOTIDE SEQUENCE [LARGE SCALE GENOMIC DNA]</scope>
    <source>
        <strain evidence="10 11">BB4</strain>
    </source>
</reference>
<keyword evidence="5" id="KW-1133">Transmembrane helix</keyword>
<keyword evidence="5" id="KW-0472">Membrane</keyword>
<gene>
    <name evidence="10" type="ORF">ISS97_01590</name>
</gene>
<feature type="domain" description="Multidrug resistance protein MdtA-like barrel-sandwich hybrid" evidence="7">
    <location>
        <begin position="83"/>
        <end position="216"/>
    </location>
</feature>
<feature type="transmembrane region" description="Helical" evidence="5">
    <location>
        <begin position="20"/>
        <end position="37"/>
    </location>
</feature>
<dbReference type="InterPro" id="IPR058624">
    <property type="entry name" value="MdtA-like_HH"/>
</dbReference>
<evidence type="ECO:0000313" key="10">
    <source>
        <dbReference type="EMBL" id="MFK2915941.1"/>
    </source>
</evidence>
<keyword evidence="3" id="KW-0813">Transport</keyword>
<feature type="region of interest" description="Disordered" evidence="4">
    <location>
        <begin position="366"/>
        <end position="400"/>
    </location>
</feature>
<evidence type="ECO:0000256" key="2">
    <source>
        <dbReference type="ARBA" id="ARBA00009477"/>
    </source>
</evidence>
<dbReference type="EMBL" id="JADIKD010000005">
    <property type="protein sequence ID" value="MFK2915941.1"/>
    <property type="molecule type" value="Genomic_DNA"/>
</dbReference>
<keyword evidence="11" id="KW-1185">Reference proteome</keyword>
<evidence type="ECO:0000256" key="5">
    <source>
        <dbReference type="SAM" id="Phobius"/>
    </source>
</evidence>
<accession>A0ABW8JZG4</accession>
<dbReference type="InterPro" id="IPR058625">
    <property type="entry name" value="MdtA-like_BSH"/>
</dbReference>
<dbReference type="Proteomes" id="UP001620408">
    <property type="component" value="Unassembled WGS sequence"/>
</dbReference>
<evidence type="ECO:0000256" key="4">
    <source>
        <dbReference type="SAM" id="MobiDB-lite"/>
    </source>
</evidence>
<dbReference type="InterPro" id="IPR058792">
    <property type="entry name" value="Beta-barrel_RND_2"/>
</dbReference>
<feature type="domain" description="CusB-like beta-barrel" evidence="8">
    <location>
        <begin position="234"/>
        <end position="306"/>
    </location>
</feature>
<dbReference type="PANTHER" id="PTHR30469">
    <property type="entry name" value="MULTIDRUG RESISTANCE PROTEIN MDTA"/>
    <property type="match status" value="1"/>
</dbReference>